<evidence type="ECO:0000256" key="2">
    <source>
        <dbReference type="SAM" id="SignalP"/>
    </source>
</evidence>
<accession>A0A851GL38</accession>
<comment type="caution">
    <text evidence="4">The sequence shown here is derived from an EMBL/GenBank/DDBJ whole genome shotgun (WGS) entry which is preliminary data.</text>
</comment>
<dbReference type="InterPro" id="IPR005181">
    <property type="entry name" value="SASA"/>
</dbReference>
<dbReference type="InterPro" id="IPR013783">
    <property type="entry name" value="Ig-like_fold"/>
</dbReference>
<sequence length="458" mass="49891">MKKTILMMMLGGAWPCAADVTLPKVLTDHMVLQRGEPITVWGWADAGEKVSVTLAGTSKQTNADAEGNWKVTLPKRGLGDALTMKVKGKNEIVLKDILMGDVWLCSGQSNMEWGIGLSENPKQAIQAASHPKIRLLNVNKVKSGKPLPDVAKASGWKVCSPETISNLGDKPRKGFSSVGYFFGVHLQQELKNVPIGLIASSWGGTRIEPWTTPSGRDAIPELKGKKGDYSKLYNGMVHGLAPLRIKGAIWYQGESNRKDGALYHHKKRALVAGWREIWGKEMPFYFVQLAPFGYPKDSPEVLPVIWQAQSESNASIPHTGMAVTIDIGNPKDIHPKKKKEVGQRLALLALKDTYGKDVVAYSPTYVSHVVKRGKVVLTFKDVASGLATRDGKAPMAFEVAGSDGKFVPAKARISGSNQVTLESDGVKNPKSVRYAWSNTPVTNLMNQEGLPVPCFQAK</sequence>
<organism evidence="4 5">
    <name type="scientific">Oceaniferula marina</name>
    <dbReference type="NCBI Taxonomy" id="2748318"/>
    <lineage>
        <taxon>Bacteria</taxon>
        <taxon>Pseudomonadati</taxon>
        <taxon>Verrucomicrobiota</taxon>
        <taxon>Verrucomicrobiia</taxon>
        <taxon>Verrucomicrobiales</taxon>
        <taxon>Verrucomicrobiaceae</taxon>
        <taxon>Oceaniferula</taxon>
    </lineage>
</organism>
<evidence type="ECO:0000259" key="3">
    <source>
        <dbReference type="Pfam" id="PF03629"/>
    </source>
</evidence>
<feature type="signal peptide" evidence="2">
    <location>
        <begin position="1"/>
        <end position="18"/>
    </location>
</feature>
<dbReference type="GO" id="GO:0005975">
    <property type="term" value="P:carbohydrate metabolic process"/>
    <property type="evidence" value="ECO:0007669"/>
    <property type="project" value="TreeGrafter"/>
</dbReference>
<dbReference type="PANTHER" id="PTHR22901:SF0">
    <property type="entry name" value="SIALATE O-ACETYLESTERASE"/>
    <property type="match status" value="1"/>
</dbReference>
<dbReference type="InterPro" id="IPR039329">
    <property type="entry name" value="SIAE"/>
</dbReference>
<dbReference type="PANTHER" id="PTHR22901">
    <property type="entry name" value="SIALATE O-ACETYLESTERASE"/>
    <property type="match status" value="1"/>
</dbReference>
<gene>
    <name evidence="4" type="ORF">HW115_13095</name>
</gene>
<keyword evidence="2" id="KW-0732">Signal</keyword>
<evidence type="ECO:0000256" key="1">
    <source>
        <dbReference type="ARBA" id="ARBA00022801"/>
    </source>
</evidence>
<proteinExistence type="predicted"/>
<name>A0A851GL38_9BACT</name>
<dbReference type="Gene3D" id="2.60.40.10">
    <property type="entry name" value="Immunoglobulins"/>
    <property type="match status" value="1"/>
</dbReference>
<protein>
    <submittedName>
        <fullName evidence="4">Sialate O-acetylesterase</fullName>
    </submittedName>
</protein>
<reference evidence="4 5" key="1">
    <citation type="submission" date="2020-07" db="EMBL/GenBank/DDBJ databases">
        <title>Roseicoccus Jingziensis gen. nov., sp. nov., isolated from coastal seawater.</title>
        <authorList>
            <person name="Feng X."/>
        </authorList>
    </citation>
    <scope>NUCLEOTIDE SEQUENCE [LARGE SCALE GENOMIC DNA]</scope>
    <source>
        <strain evidence="4 5">N1E253</strain>
    </source>
</reference>
<evidence type="ECO:0000313" key="5">
    <source>
        <dbReference type="Proteomes" id="UP000557872"/>
    </source>
</evidence>
<feature type="domain" description="Sialate O-acetylesterase" evidence="3">
    <location>
        <begin position="101"/>
        <end position="347"/>
    </location>
</feature>
<evidence type="ECO:0000313" key="4">
    <source>
        <dbReference type="EMBL" id="NWK56551.1"/>
    </source>
</evidence>
<dbReference type="GO" id="GO:0001681">
    <property type="term" value="F:sialate O-acetylesterase activity"/>
    <property type="evidence" value="ECO:0007669"/>
    <property type="project" value="InterPro"/>
</dbReference>
<dbReference type="Gene3D" id="3.40.50.1110">
    <property type="entry name" value="SGNH hydrolase"/>
    <property type="match status" value="1"/>
</dbReference>
<keyword evidence="5" id="KW-1185">Reference proteome</keyword>
<dbReference type="SUPFAM" id="SSF52266">
    <property type="entry name" value="SGNH hydrolase"/>
    <property type="match status" value="1"/>
</dbReference>
<dbReference type="EMBL" id="JACBAZ010000004">
    <property type="protein sequence ID" value="NWK56551.1"/>
    <property type="molecule type" value="Genomic_DNA"/>
</dbReference>
<dbReference type="InterPro" id="IPR036514">
    <property type="entry name" value="SGNH_hydro_sf"/>
</dbReference>
<feature type="chain" id="PRO_5032286304" evidence="2">
    <location>
        <begin position="19"/>
        <end position="458"/>
    </location>
</feature>
<dbReference type="RefSeq" id="WP_178933318.1">
    <property type="nucleotide sequence ID" value="NZ_JACBAZ010000004.1"/>
</dbReference>
<dbReference type="AlphaFoldDB" id="A0A851GL38"/>
<dbReference type="Proteomes" id="UP000557872">
    <property type="component" value="Unassembled WGS sequence"/>
</dbReference>
<keyword evidence="1" id="KW-0378">Hydrolase</keyword>
<dbReference type="Pfam" id="PF03629">
    <property type="entry name" value="SASA"/>
    <property type="match status" value="1"/>
</dbReference>